<evidence type="ECO:0000256" key="1">
    <source>
        <dbReference type="ARBA" id="ARBA00022737"/>
    </source>
</evidence>
<dbReference type="Pfam" id="PF13516">
    <property type="entry name" value="LRR_6"/>
    <property type="match status" value="7"/>
</dbReference>
<dbReference type="PANTHER" id="PTHR24111:SF0">
    <property type="entry name" value="LEUCINE-RICH REPEAT-CONTAINING PROTEIN"/>
    <property type="match status" value="1"/>
</dbReference>
<dbReference type="Gene3D" id="3.80.10.10">
    <property type="entry name" value="Ribonuclease Inhibitor"/>
    <property type="match status" value="3"/>
</dbReference>
<dbReference type="Proteomes" id="UP001195483">
    <property type="component" value="Unassembled WGS sequence"/>
</dbReference>
<evidence type="ECO:0000313" key="3">
    <source>
        <dbReference type="Proteomes" id="UP001195483"/>
    </source>
</evidence>
<dbReference type="AlphaFoldDB" id="A0AAE0SXR7"/>
<name>A0AAE0SXR7_9BIVA</name>
<dbReference type="InterPro" id="IPR032675">
    <property type="entry name" value="LRR_dom_sf"/>
</dbReference>
<dbReference type="SUPFAM" id="SSF52047">
    <property type="entry name" value="RNI-like"/>
    <property type="match status" value="1"/>
</dbReference>
<sequence length="432" mass="48930">MTDILTTEIRYESVCAELELPRNPYIVKMLQKEKDETILWQKTIDARDRMHLYLAGNNHLLTDKRLDDSDCEVMYRWLQNNVYVTSIDLRYNNITDKGVAFIAKLLESNAELKALNLMCNEIGEDGAKVLAKSLEFNEGLKSLKMNGNKIGNKGGMYFAQMLLVNAYLQELDLGDCDLKIESIIALSTILLQNTSIKVLNVNRPILFTHQEETTVHFAKMLKVNTSLLELHLQKYDMRDFGATRLAECLMENFTLQYLDLSCNRITRDGAKELAKVLKKNTALKTLDLGYNRLEDDGAMHLADAIGAFNSNLECLVVRSNNINGKGLCALADSLKSNSALTSIFIWGNNLEESACIAFASLLKTGRIKKLCTDVQPYEVDGVTYLSELTTTPQRHYYWAPNYGDDVPGWQERGDNPRGSDVRIFKDPKMFMT</sequence>
<dbReference type="InterPro" id="IPR052201">
    <property type="entry name" value="LRR-containing_regulator"/>
</dbReference>
<organism evidence="2 3">
    <name type="scientific">Potamilus streckersoni</name>
    <dbReference type="NCBI Taxonomy" id="2493646"/>
    <lineage>
        <taxon>Eukaryota</taxon>
        <taxon>Metazoa</taxon>
        <taxon>Spiralia</taxon>
        <taxon>Lophotrochozoa</taxon>
        <taxon>Mollusca</taxon>
        <taxon>Bivalvia</taxon>
        <taxon>Autobranchia</taxon>
        <taxon>Heteroconchia</taxon>
        <taxon>Palaeoheterodonta</taxon>
        <taxon>Unionida</taxon>
        <taxon>Unionoidea</taxon>
        <taxon>Unionidae</taxon>
        <taxon>Ambleminae</taxon>
        <taxon>Lampsilini</taxon>
        <taxon>Potamilus</taxon>
    </lineage>
</organism>
<keyword evidence="3" id="KW-1185">Reference proteome</keyword>
<dbReference type="SMART" id="SM00368">
    <property type="entry name" value="LRR_RI"/>
    <property type="match status" value="9"/>
</dbReference>
<dbReference type="EMBL" id="JAEAOA010002091">
    <property type="protein sequence ID" value="KAK3599605.1"/>
    <property type="molecule type" value="Genomic_DNA"/>
</dbReference>
<reference evidence="2" key="1">
    <citation type="journal article" date="2021" name="Genome Biol. Evol.">
        <title>A High-Quality Reference Genome for a Parasitic Bivalve with Doubly Uniparental Inheritance (Bivalvia: Unionida).</title>
        <authorList>
            <person name="Smith C.H."/>
        </authorList>
    </citation>
    <scope>NUCLEOTIDE SEQUENCE</scope>
    <source>
        <strain evidence="2">CHS0354</strain>
    </source>
</reference>
<protein>
    <recommendedName>
        <fullName evidence="4">Leucine-rich repeat-containing protein 34</fullName>
    </recommendedName>
</protein>
<reference evidence="2" key="2">
    <citation type="journal article" date="2021" name="Genome Biol. Evol.">
        <title>Developing a high-quality reference genome for a parasitic bivalve with doubly uniparental inheritance (Bivalvia: Unionida).</title>
        <authorList>
            <person name="Smith C.H."/>
        </authorList>
    </citation>
    <scope>NUCLEOTIDE SEQUENCE</scope>
    <source>
        <strain evidence="2">CHS0354</strain>
        <tissue evidence="2">Mantle</tissue>
    </source>
</reference>
<proteinExistence type="predicted"/>
<evidence type="ECO:0000313" key="2">
    <source>
        <dbReference type="EMBL" id="KAK3599605.1"/>
    </source>
</evidence>
<reference evidence="2" key="3">
    <citation type="submission" date="2023-05" db="EMBL/GenBank/DDBJ databases">
        <authorList>
            <person name="Smith C.H."/>
        </authorList>
    </citation>
    <scope>NUCLEOTIDE SEQUENCE</scope>
    <source>
        <strain evidence="2">CHS0354</strain>
        <tissue evidence="2">Mantle</tissue>
    </source>
</reference>
<comment type="caution">
    <text evidence="2">The sequence shown here is derived from an EMBL/GenBank/DDBJ whole genome shotgun (WGS) entry which is preliminary data.</text>
</comment>
<dbReference type="InterPro" id="IPR001611">
    <property type="entry name" value="Leu-rich_rpt"/>
</dbReference>
<evidence type="ECO:0008006" key="4">
    <source>
        <dbReference type="Google" id="ProtNLM"/>
    </source>
</evidence>
<gene>
    <name evidence="2" type="ORF">CHS0354_035846</name>
</gene>
<dbReference type="PANTHER" id="PTHR24111">
    <property type="entry name" value="LEUCINE-RICH REPEAT-CONTAINING PROTEIN 34"/>
    <property type="match status" value="1"/>
</dbReference>
<keyword evidence="1" id="KW-0677">Repeat</keyword>
<accession>A0AAE0SXR7</accession>